<reference evidence="2 3" key="1">
    <citation type="submission" date="2019-03" db="EMBL/GenBank/DDBJ databases">
        <title>Genome sequence of Sphingomonas sp. 17J27-24.</title>
        <authorList>
            <person name="Kim M."/>
            <person name="Maeng S."/>
            <person name="Sathiyaraj S."/>
        </authorList>
    </citation>
    <scope>NUCLEOTIDE SEQUENCE [LARGE SCALE GENOMIC DNA]</scope>
    <source>
        <strain evidence="2 3">17J27-24</strain>
    </source>
</reference>
<comment type="caution">
    <text evidence="2">The sequence shown here is derived from an EMBL/GenBank/DDBJ whole genome shotgun (WGS) entry which is preliminary data.</text>
</comment>
<keyword evidence="3" id="KW-1185">Reference proteome</keyword>
<feature type="region of interest" description="Disordered" evidence="1">
    <location>
        <begin position="14"/>
        <end position="55"/>
    </location>
</feature>
<evidence type="ECO:0000313" key="3">
    <source>
        <dbReference type="Proteomes" id="UP000298213"/>
    </source>
</evidence>
<dbReference type="PROSITE" id="PS51257">
    <property type="entry name" value="PROKAR_LIPOPROTEIN"/>
    <property type="match status" value="1"/>
</dbReference>
<name>A0A4Y8ZT16_9SPHN</name>
<protein>
    <submittedName>
        <fullName evidence="2">Uncharacterized protein</fullName>
    </submittedName>
</protein>
<sequence length="165" mass="18038">MRRTLPLLAVLAAAGCGRDDPPPPAEQAKSNAMVPASPPAAAQPVPPSRRDEQETDDAAAVLRRYYDHIEAGRYREAWAMRSTSEEGLERFRRNFAAYDRYQVTLGHPTEPVQADGWTYVEIPIQILGTLKGGKGFGSVGSITMRKAGGARGATDAQREWHIYTG</sequence>
<dbReference type="RefSeq" id="WP_135087068.1">
    <property type="nucleotide sequence ID" value="NZ_SPDV01000021.1"/>
</dbReference>
<dbReference type="AlphaFoldDB" id="A0A4Y8ZT16"/>
<dbReference type="Proteomes" id="UP000298213">
    <property type="component" value="Unassembled WGS sequence"/>
</dbReference>
<gene>
    <name evidence="2" type="ORF">E2493_11980</name>
</gene>
<proteinExistence type="predicted"/>
<accession>A0A4Y8ZT16</accession>
<evidence type="ECO:0000313" key="2">
    <source>
        <dbReference type="EMBL" id="TFI57909.1"/>
    </source>
</evidence>
<dbReference type="EMBL" id="SPDV01000021">
    <property type="protein sequence ID" value="TFI57909.1"/>
    <property type="molecule type" value="Genomic_DNA"/>
</dbReference>
<dbReference type="OrthoDB" id="485556at2"/>
<organism evidence="2 3">
    <name type="scientific">Sphingomonas parva</name>
    <dbReference type="NCBI Taxonomy" id="2555898"/>
    <lineage>
        <taxon>Bacteria</taxon>
        <taxon>Pseudomonadati</taxon>
        <taxon>Pseudomonadota</taxon>
        <taxon>Alphaproteobacteria</taxon>
        <taxon>Sphingomonadales</taxon>
        <taxon>Sphingomonadaceae</taxon>
        <taxon>Sphingomonas</taxon>
    </lineage>
</organism>
<evidence type="ECO:0000256" key="1">
    <source>
        <dbReference type="SAM" id="MobiDB-lite"/>
    </source>
</evidence>